<feature type="non-terminal residue" evidence="2">
    <location>
        <position position="1"/>
    </location>
</feature>
<sequence length="156" mass="18092">LDDMKTQYDQANQQHQQYTNDANNFQSALSNLQATANAKYEEIHKLCKELSKICSRFNFVDELHANIESMRQDARLIQNVNIRKNAESEIARLEKLANDLSSNRVRHDTSISDFAIYNSNTHDDYDDIMSTNQSPNIQYIGKSKFGKKLKNIFKKK</sequence>
<evidence type="ECO:0000256" key="1">
    <source>
        <dbReference type="SAM" id="Coils"/>
    </source>
</evidence>
<evidence type="ECO:0000313" key="3">
    <source>
        <dbReference type="Proteomes" id="UP000789396"/>
    </source>
</evidence>
<reference evidence="2" key="1">
    <citation type="submission" date="2021-06" db="EMBL/GenBank/DDBJ databases">
        <authorList>
            <person name="Kallberg Y."/>
            <person name="Tangrot J."/>
            <person name="Rosling A."/>
        </authorList>
    </citation>
    <scope>NUCLEOTIDE SEQUENCE</scope>
    <source>
        <strain evidence="2">IN212</strain>
    </source>
</reference>
<name>A0A9N9NUD1_9GLOM</name>
<comment type="caution">
    <text evidence="2">The sequence shown here is derived from an EMBL/GenBank/DDBJ whole genome shotgun (WGS) entry which is preliminary data.</text>
</comment>
<accession>A0A9N9NUD1</accession>
<proteinExistence type="predicted"/>
<gene>
    <name evidence="2" type="ORF">RFULGI_LOCUS14356</name>
</gene>
<evidence type="ECO:0000313" key="2">
    <source>
        <dbReference type="EMBL" id="CAG8761657.1"/>
    </source>
</evidence>
<dbReference type="EMBL" id="CAJVPZ010041429">
    <property type="protein sequence ID" value="CAG8761657.1"/>
    <property type="molecule type" value="Genomic_DNA"/>
</dbReference>
<dbReference type="OrthoDB" id="2430355at2759"/>
<organism evidence="2 3">
    <name type="scientific">Racocetra fulgida</name>
    <dbReference type="NCBI Taxonomy" id="60492"/>
    <lineage>
        <taxon>Eukaryota</taxon>
        <taxon>Fungi</taxon>
        <taxon>Fungi incertae sedis</taxon>
        <taxon>Mucoromycota</taxon>
        <taxon>Glomeromycotina</taxon>
        <taxon>Glomeromycetes</taxon>
        <taxon>Diversisporales</taxon>
        <taxon>Gigasporaceae</taxon>
        <taxon>Racocetra</taxon>
    </lineage>
</organism>
<keyword evidence="3" id="KW-1185">Reference proteome</keyword>
<dbReference type="AlphaFoldDB" id="A0A9N9NUD1"/>
<dbReference type="Proteomes" id="UP000789396">
    <property type="component" value="Unassembled WGS sequence"/>
</dbReference>
<feature type="coiled-coil region" evidence="1">
    <location>
        <begin position="1"/>
        <end position="35"/>
    </location>
</feature>
<keyword evidence="1" id="KW-0175">Coiled coil</keyword>
<protein>
    <submittedName>
        <fullName evidence="2">11077_t:CDS:1</fullName>
    </submittedName>
</protein>